<dbReference type="InterPro" id="IPR001482">
    <property type="entry name" value="T2SS/T4SS_dom"/>
</dbReference>
<dbReference type="AlphaFoldDB" id="A0A7G9RZM4"/>
<dbReference type="InterPro" id="IPR050921">
    <property type="entry name" value="T4SS_GSP_E_ATPase"/>
</dbReference>
<protein>
    <submittedName>
        <fullName evidence="3">CpaF family protein</fullName>
    </submittedName>
</protein>
<dbReference type="Gene3D" id="3.40.50.300">
    <property type="entry name" value="P-loop containing nucleotide triphosphate hydrolases"/>
    <property type="match status" value="1"/>
</dbReference>
<dbReference type="KEGG" id="eio:H9L01_01405"/>
<dbReference type="CDD" id="cd01130">
    <property type="entry name" value="VirB11-like_ATPase"/>
    <property type="match status" value="1"/>
</dbReference>
<dbReference type="InterPro" id="IPR027417">
    <property type="entry name" value="P-loop_NTPase"/>
</dbReference>
<proteinExistence type="inferred from homology"/>
<dbReference type="Proteomes" id="UP000515928">
    <property type="component" value="Chromosome"/>
</dbReference>
<evidence type="ECO:0000313" key="4">
    <source>
        <dbReference type="Proteomes" id="UP000515928"/>
    </source>
</evidence>
<reference evidence="3 4" key="1">
    <citation type="submission" date="2020-08" db="EMBL/GenBank/DDBJ databases">
        <title>Genome sequence of Erysipelothrix inopinata DSM 15511T.</title>
        <authorList>
            <person name="Hyun D.-W."/>
            <person name="Bae J.-W."/>
        </authorList>
    </citation>
    <scope>NUCLEOTIDE SEQUENCE [LARGE SCALE GENOMIC DNA]</scope>
    <source>
        <strain evidence="3 4">DSM 15511</strain>
    </source>
</reference>
<dbReference type="EMBL" id="CP060715">
    <property type="protein sequence ID" value="QNN61049.1"/>
    <property type="molecule type" value="Genomic_DNA"/>
</dbReference>
<dbReference type="PANTHER" id="PTHR30486:SF6">
    <property type="entry name" value="TYPE IV PILUS RETRACTATION ATPASE PILT"/>
    <property type="match status" value="1"/>
</dbReference>
<evidence type="ECO:0000256" key="1">
    <source>
        <dbReference type="ARBA" id="ARBA00006611"/>
    </source>
</evidence>
<evidence type="ECO:0000259" key="2">
    <source>
        <dbReference type="Pfam" id="PF00437"/>
    </source>
</evidence>
<gene>
    <name evidence="3" type="ORF">H9L01_01405</name>
</gene>
<dbReference type="Gene3D" id="3.30.450.90">
    <property type="match status" value="1"/>
</dbReference>
<dbReference type="PANTHER" id="PTHR30486">
    <property type="entry name" value="TWITCHING MOTILITY PROTEIN PILT"/>
    <property type="match status" value="1"/>
</dbReference>
<accession>A0A7G9RZM4</accession>
<name>A0A7G9RZM4_9FIRM</name>
<evidence type="ECO:0000313" key="3">
    <source>
        <dbReference type="EMBL" id="QNN61049.1"/>
    </source>
</evidence>
<dbReference type="RefSeq" id="WP_187534167.1">
    <property type="nucleotide sequence ID" value="NZ_CBCSHU010000019.1"/>
</dbReference>
<dbReference type="SUPFAM" id="SSF52540">
    <property type="entry name" value="P-loop containing nucleoside triphosphate hydrolases"/>
    <property type="match status" value="1"/>
</dbReference>
<feature type="domain" description="Bacterial type II secretion system protein E" evidence="2">
    <location>
        <begin position="76"/>
        <end position="261"/>
    </location>
</feature>
<dbReference type="Pfam" id="PF00437">
    <property type="entry name" value="T2SSE"/>
    <property type="match status" value="1"/>
</dbReference>
<keyword evidence="4" id="KW-1185">Reference proteome</keyword>
<comment type="similarity">
    <text evidence="1">Belongs to the GSP E family.</text>
</comment>
<dbReference type="GO" id="GO:0016887">
    <property type="term" value="F:ATP hydrolysis activity"/>
    <property type="evidence" value="ECO:0007669"/>
    <property type="project" value="InterPro"/>
</dbReference>
<sequence length="326" mass="37677">MAFDFGLLQRYVDNEKITDINFNGKDLWLDHLEKGRYSIENFWNASEVEKLCNRLSNEVNKQFNLQTPVLESDLDNLRISAIHPCITTQVSLSIRKTSLRLRLTESKMIESEYLSKNGIKFLRYCVLSQCNIMVSGLPGSGKTELIKYLSSYISEQERVITIEDSYELHYRKIFKSRDCISMKVDAKFNYQDAIKTSLRQRPDWILLSEVRGEEALDLLNCVATGTHLLSTIHARNAHEIPNRLLNMIPSADIANEILYDKILNSLDVGVHIDLFMSTEGITRSVREIVVYDEKQVKKIYQRGNKRLLMPIPEGIKEKAQLRGVKW</sequence>
<organism evidence="3 4">
    <name type="scientific">Erysipelothrix inopinata</name>
    <dbReference type="NCBI Taxonomy" id="225084"/>
    <lineage>
        <taxon>Bacteria</taxon>
        <taxon>Bacillati</taxon>
        <taxon>Bacillota</taxon>
        <taxon>Erysipelotrichia</taxon>
        <taxon>Erysipelotrichales</taxon>
        <taxon>Erysipelotrichaceae</taxon>
        <taxon>Erysipelothrix</taxon>
    </lineage>
</organism>